<feature type="region of interest" description="Disordered" evidence="1">
    <location>
        <begin position="63"/>
        <end position="91"/>
    </location>
</feature>
<reference evidence="2" key="1">
    <citation type="submission" date="2020-07" db="EMBL/GenBank/DDBJ databases">
        <authorList>
            <person name="Ferguson B K."/>
        </authorList>
    </citation>
    <scope>NUCLEOTIDE SEQUENCE</scope>
    <source>
        <strain evidence="2">L06</strain>
    </source>
</reference>
<protein>
    <submittedName>
        <fullName evidence="2">Uncharacterized protein</fullName>
    </submittedName>
</protein>
<dbReference type="EMBL" id="CADCXW020000339">
    <property type="protein sequence ID" value="CAD1572511.1"/>
    <property type="molecule type" value="Genomic_DNA"/>
</dbReference>
<organism evidence="2">
    <name type="scientific">Bracon brevicornis</name>
    <dbReference type="NCBI Taxonomy" id="1563983"/>
    <lineage>
        <taxon>Eukaryota</taxon>
        <taxon>Metazoa</taxon>
        <taxon>Ecdysozoa</taxon>
        <taxon>Arthropoda</taxon>
        <taxon>Hexapoda</taxon>
        <taxon>Insecta</taxon>
        <taxon>Pterygota</taxon>
        <taxon>Neoptera</taxon>
        <taxon>Endopterygota</taxon>
        <taxon>Hymenoptera</taxon>
        <taxon>Apocrita</taxon>
        <taxon>Ichneumonoidea</taxon>
        <taxon>Braconidae</taxon>
        <taxon>Braconinae</taxon>
        <taxon>Bracon</taxon>
    </lineage>
</organism>
<name>A0A6V7LAY1_9HYME</name>
<gene>
    <name evidence="2" type="ORF">BBRV_LOCUS99653</name>
</gene>
<evidence type="ECO:0000313" key="2">
    <source>
        <dbReference type="EMBL" id="CAD1572511.1"/>
    </source>
</evidence>
<evidence type="ECO:0000256" key="1">
    <source>
        <dbReference type="SAM" id="MobiDB-lite"/>
    </source>
</evidence>
<accession>A0A6V7LAY1</accession>
<proteinExistence type="predicted"/>
<sequence length="91" mass="10335">MRRLKETFEPLGQQVSNLTELVNKKKKIGGEIQAAAEAAEKTFERLRELDIKMTVVSCLRKSVTAQTTPTPMRRRTEPITSQGPEEVEYSK</sequence>
<dbReference type="AlphaFoldDB" id="A0A6V7LAY1"/>